<evidence type="ECO:0000256" key="2">
    <source>
        <dbReference type="ARBA" id="ARBA00005179"/>
    </source>
</evidence>
<sequence>MAILPSLSTLLPPPRSDLKPLSGTTTLTLLPALAPPLTYYLALLLLPPFPNTSSEPTARVIPFLRNSLALLSGILFFRLPLKYHVPFSVGLTYQLALVGLYGGCRVLDAFFISPYLFQHIPRRVKYHHAPRTLAPSTPLGADAKSCSSLHFLTPGDGEAVTETATTDEGWPHGWKDRISWALELELSMRGAGFTWSSADVRHTKSTWRPSIRDRTHSILVHVLPILVVSWAVIRDIYSLNLANGEPFDDLPIGLQLVLTAALGAFLMSAFSLGHSTFAIMLAPLAPHPLSYFPPLYTARVWELTSVRDFWSYGWHRLFSRLFLVYGVWPGEWLERKLTGKPDEEAADMGKVLGGFVSSAFVHSFAAHTVMGGWEGAFGEAWFFAGNGVAVVVEEGVRMAVVRYRRWQKRQGAGDGKDEVGLERWYDGVIGRVWWVCVLLYMGRNFARGWVRAGLVREMAGL</sequence>
<evidence type="ECO:0000256" key="3">
    <source>
        <dbReference type="ARBA" id="ARBA00007282"/>
    </source>
</evidence>
<dbReference type="PANTHER" id="PTHR31595:SF57">
    <property type="entry name" value="OS04G0481900 PROTEIN"/>
    <property type="match status" value="1"/>
</dbReference>
<feature type="transmembrane region" description="Helical" evidence="8">
    <location>
        <begin position="93"/>
        <end position="117"/>
    </location>
</feature>
<name>A0A8H6FBX5_9LECA</name>
<evidence type="ECO:0000256" key="7">
    <source>
        <dbReference type="ARBA" id="ARBA00023136"/>
    </source>
</evidence>
<dbReference type="GO" id="GO:0016020">
    <property type="term" value="C:membrane"/>
    <property type="evidence" value="ECO:0007669"/>
    <property type="project" value="UniProtKB-SubCell"/>
</dbReference>
<keyword evidence="11" id="KW-1185">Reference proteome</keyword>
<dbReference type="RefSeq" id="XP_037152103.1">
    <property type="nucleotide sequence ID" value="XM_037291741.1"/>
</dbReference>
<comment type="similarity">
    <text evidence="3">Belongs to the wax synthase family.</text>
</comment>
<reference evidence="10 11" key="1">
    <citation type="journal article" date="2020" name="Genomics">
        <title>Complete, high-quality genomes from long-read metagenomic sequencing of two wolf lichen thalli reveals enigmatic genome architecture.</title>
        <authorList>
            <person name="McKenzie S.K."/>
            <person name="Walston R.F."/>
            <person name="Allen J.L."/>
        </authorList>
    </citation>
    <scope>NUCLEOTIDE SEQUENCE [LARGE SCALE GENOMIC DNA]</scope>
    <source>
        <strain evidence="10">WasteWater1</strain>
    </source>
</reference>
<dbReference type="AlphaFoldDB" id="A0A8H6FBX5"/>
<keyword evidence="6 8" id="KW-1133">Transmembrane helix</keyword>
<dbReference type="EMBL" id="JACCJB010000011">
    <property type="protein sequence ID" value="KAF6222757.1"/>
    <property type="molecule type" value="Genomic_DNA"/>
</dbReference>
<organism evidence="10 11">
    <name type="scientific">Letharia lupina</name>
    <dbReference type="NCBI Taxonomy" id="560253"/>
    <lineage>
        <taxon>Eukaryota</taxon>
        <taxon>Fungi</taxon>
        <taxon>Dikarya</taxon>
        <taxon>Ascomycota</taxon>
        <taxon>Pezizomycotina</taxon>
        <taxon>Lecanoromycetes</taxon>
        <taxon>OSLEUM clade</taxon>
        <taxon>Lecanoromycetidae</taxon>
        <taxon>Lecanorales</taxon>
        <taxon>Lecanorineae</taxon>
        <taxon>Parmeliaceae</taxon>
        <taxon>Letharia</taxon>
    </lineage>
</organism>
<evidence type="ECO:0000313" key="11">
    <source>
        <dbReference type="Proteomes" id="UP000593566"/>
    </source>
</evidence>
<evidence type="ECO:0000256" key="4">
    <source>
        <dbReference type="ARBA" id="ARBA00022679"/>
    </source>
</evidence>
<dbReference type="InterPro" id="IPR032805">
    <property type="entry name" value="Wax_synthase_dom"/>
</dbReference>
<comment type="subcellular location">
    <subcellularLocation>
        <location evidence="1">Membrane</location>
        <topology evidence="1">Multi-pass membrane protein</topology>
    </subcellularLocation>
</comment>
<dbReference type="GO" id="GO:0008374">
    <property type="term" value="F:O-acyltransferase activity"/>
    <property type="evidence" value="ECO:0007669"/>
    <property type="project" value="InterPro"/>
</dbReference>
<gene>
    <name evidence="10" type="ORF">HO133_000805</name>
</gene>
<evidence type="ECO:0000313" key="10">
    <source>
        <dbReference type="EMBL" id="KAF6222757.1"/>
    </source>
</evidence>
<dbReference type="PANTHER" id="PTHR31595">
    <property type="entry name" value="LONG-CHAIN-ALCOHOL O-FATTY-ACYLTRANSFERASE 3-RELATED"/>
    <property type="match status" value="1"/>
</dbReference>
<feature type="transmembrane region" description="Helical" evidence="8">
    <location>
        <begin position="20"/>
        <end position="42"/>
    </location>
</feature>
<comment type="caution">
    <text evidence="10">The sequence shown here is derived from an EMBL/GenBank/DDBJ whole genome shotgun (WGS) entry which is preliminary data.</text>
</comment>
<feature type="transmembrane region" description="Helical" evidence="8">
    <location>
        <begin position="257"/>
        <end position="282"/>
    </location>
</feature>
<evidence type="ECO:0000259" key="9">
    <source>
        <dbReference type="Pfam" id="PF13813"/>
    </source>
</evidence>
<dbReference type="GeneID" id="59329223"/>
<proteinExistence type="inferred from homology"/>
<feature type="transmembrane region" description="Helical" evidence="8">
    <location>
        <begin position="63"/>
        <end position="81"/>
    </location>
</feature>
<evidence type="ECO:0000256" key="6">
    <source>
        <dbReference type="ARBA" id="ARBA00022989"/>
    </source>
</evidence>
<dbReference type="GO" id="GO:0006629">
    <property type="term" value="P:lipid metabolic process"/>
    <property type="evidence" value="ECO:0007669"/>
    <property type="project" value="InterPro"/>
</dbReference>
<protein>
    <recommendedName>
        <fullName evidence="9">Wax synthase domain-containing protein</fullName>
    </recommendedName>
</protein>
<feature type="transmembrane region" description="Helical" evidence="8">
    <location>
        <begin position="218"/>
        <end position="237"/>
    </location>
</feature>
<dbReference type="Pfam" id="PF13813">
    <property type="entry name" value="MBOAT_2"/>
    <property type="match status" value="1"/>
</dbReference>
<dbReference type="Proteomes" id="UP000593566">
    <property type="component" value="Unassembled WGS sequence"/>
</dbReference>
<accession>A0A8H6FBX5</accession>
<dbReference type="InterPro" id="IPR044851">
    <property type="entry name" value="Wax_synthase"/>
</dbReference>
<keyword evidence="5 8" id="KW-0812">Transmembrane</keyword>
<feature type="domain" description="Wax synthase" evidence="9">
    <location>
        <begin position="296"/>
        <end position="383"/>
    </location>
</feature>
<keyword evidence="4" id="KW-0808">Transferase</keyword>
<evidence type="ECO:0000256" key="1">
    <source>
        <dbReference type="ARBA" id="ARBA00004141"/>
    </source>
</evidence>
<keyword evidence="7 8" id="KW-0472">Membrane</keyword>
<evidence type="ECO:0000256" key="5">
    <source>
        <dbReference type="ARBA" id="ARBA00022692"/>
    </source>
</evidence>
<comment type="pathway">
    <text evidence="2">Secondary metabolite biosynthesis.</text>
</comment>
<evidence type="ECO:0000256" key="8">
    <source>
        <dbReference type="SAM" id="Phobius"/>
    </source>
</evidence>